<dbReference type="RefSeq" id="WP_329512446.1">
    <property type="nucleotide sequence ID" value="NZ_BAAAYZ010000288.1"/>
</dbReference>
<evidence type="ECO:0000313" key="2">
    <source>
        <dbReference type="Proteomes" id="UP001333996"/>
    </source>
</evidence>
<reference evidence="1" key="1">
    <citation type="submission" date="2024-01" db="EMBL/GenBank/DDBJ databases">
        <title>First draft genome sequence data of TA4-1, the type strain of Gram-positive actinobacterium Streptomyces chiangmaiensis.</title>
        <authorList>
            <person name="Yasawong M."/>
            <person name="Nantapong N."/>
        </authorList>
    </citation>
    <scope>NUCLEOTIDE SEQUENCE</scope>
    <source>
        <strain evidence="1">TA4-1</strain>
    </source>
</reference>
<sequence>MFDVMYFGQFHRLEPAVRPSSTGGQLDDALAARVADPLFLLARQWQMAEFAGEDGGTPVWCRISTETTPLSSFRPSGDDAAAVRLPEGVPLEYLAEAGATPAEATRQIPLRTAAHAGQRFLTTLRTVGLPASLLDDIDAKVLAKAPLPEAPADPEKDPLRRDPAGRALRDVLATRAPDGVTLATALADGWRPSGLTAAARTAFEKAAAAWLDWFGQRHGPLAPSSWARERLEHRFAVTAEIAGHPVTLDAPEYTGGAADAHHFDLDTGDTPLPAPRGEPAKGMLPTRVTYPGMPAERWWEFEDATVNLPDIRAGVPDLARLLVVEFANIYGNDHWMVPLELTTSALHRIASLEVVDTFDETTVIEPASDGVWSVFRPTDAQTGKPGPPLLPLLPTATARLEGAPVEEVLFARDEMANLGFAIERVVQSASGRPRVRADEPPDDAPQVPPTAPGALAYRLVTSVPAHWIPLVPVLLHPSSAAICFRRGQIPRFAANGDRLPQVKAAGRILEPEVKGVFFRDEEIPRSGVTVSRVPVVARGEDGRVLQWVGRRVRAGRGEASSALAFDEAVPPRGSR</sequence>
<gene>
    <name evidence="1" type="ORF">VXC91_40950</name>
</gene>
<comment type="caution">
    <text evidence="1">The sequence shown here is derived from an EMBL/GenBank/DDBJ whole genome shotgun (WGS) entry which is preliminary data.</text>
</comment>
<dbReference type="Proteomes" id="UP001333996">
    <property type="component" value="Unassembled WGS sequence"/>
</dbReference>
<dbReference type="EMBL" id="JAYWVC010000311">
    <property type="protein sequence ID" value="MED7828084.1"/>
    <property type="molecule type" value="Genomic_DNA"/>
</dbReference>
<name>A0ABU7FYC4_9ACTN</name>
<protein>
    <submittedName>
        <fullName evidence="1">Uncharacterized protein</fullName>
    </submittedName>
</protein>
<proteinExistence type="predicted"/>
<evidence type="ECO:0000313" key="1">
    <source>
        <dbReference type="EMBL" id="MED7828084.1"/>
    </source>
</evidence>
<accession>A0ABU7FYC4</accession>
<keyword evidence="2" id="KW-1185">Reference proteome</keyword>
<organism evidence="1 2">
    <name type="scientific">Streptomyces chiangmaiensis</name>
    <dbReference type="NCBI Taxonomy" id="766497"/>
    <lineage>
        <taxon>Bacteria</taxon>
        <taxon>Bacillati</taxon>
        <taxon>Actinomycetota</taxon>
        <taxon>Actinomycetes</taxon>
        <taxon>Kitasatosporales</taxon>
        <taxon>Streptomycetaceae</taxon>
        <taxon>Streptomyces</taxon>
    </lineage>
</organism>